<dbReference type="AlphaFoldDB" id="A5AK25"/>
<dbReference type="InterPro" id="IPR043502">
    <property type="entry name" value="DNA/RNA_pol_sf"/>
</dbReference>
<dbReference type="Pfam" id="PF00078">
    <property type="entry name" value="RVT_1"/>
    <property type="match status" value="1"/>
</dbReference>
<evidence type="ECO:0000313" key="5">
    <source>
        <dbReference type="EMBL" id="CAN60330.1"/>
    </source>
</evidence>
<protein>
    <recommendedName>
        <fullName evidence="6">Retrovirus-related Pol polyprotein from transposon 17.6</fullName>
    </recommendedName>
</protein>
<dbReference type="InterPro" id="IPR041577">
    <property type="entry name" value="RT_RNaseH_2"/>
</dbReference>
<proteinExistence type="predicted"/>
<dbReference type="Pfam" id="PF17919">
    <property type="entry name" value="RT_RNaseH_2"/>
    <property type="match status" value="1"/>
</dbReference>
<feature type="domain" description="Reverse transcriptase/retrotransposon-derived protein RNase H-like" evidence="4">
    <location>
        <begin position="579"/>
        <end position="678"/>
    </location>
</feature>
<sequence>MTRCCAMYSPPACKARLFHGFIDYPRTLSITSGTYRKLLWDNTYAPPGISRTLAPCKNIKMQENESLREFVKQFGQAVLQRSICPGTPFFESLAKKPPMTMDDLFLHASKYSILEDDVLAATQQILVAGQTSRNDAERSSKLSNQPRSSSQRQEEQSRPELPPLTPLTVSYEKFLPMIQDLSDFRWPGPIRTDPAKRDHSKKCAYHKEHGHTTERCKSLHYLVERLIKAGHLKQYLHSKARVRDTPQNRDSRTTRAPIAPKAVINYIHGGPLDEKYNSKRKRQRLLRAASASVINHMGLELSGLENLGKILSRFNGAATTSLGDIVLSVQAGPVTLNVQFSVVEDLSPFNAILGRMWLHYMKVIPSTYHQMEGKWRVCIDYTNLNNACPKDSFPLPLIDQIVDSTVGQGMLSFLDAFSGYHQNPMAFADEEKTAFITSHGLYCYKVMSFGLKNVGATYQRLMTKIFKPLVGRTVEVYIDDIVVKKVFHLLRKYGMKLNPFKCAFGVSAGKFLGFMVNQRGIEVSLNQVKAVMETPPPRSKKELQRLIGKIVALGRFIARFTDELRPFFLVLRKVDTIGWTDSCQSAFEKIKHYLTQPPILSSPLPGEKLYMYLTVSDWAISAVLFYYPTHREQKPFYYVSRALVDAKTRYSKIEQTALALRSAAQKLYPYFQAHPVVILTDQPLRNILHKSDLTGRMLQWAIELSEYGIEY</sequence>
<dbReference type="CDD" id="cd01647">
    <property type="entry name" value="RT_LTR"/>
    <property type="match status" value="1"/>
</dbReference>
<accession>A5AK25</accession>
<evidence type="ECO:0000259" key="3">
    <source>
        <dbReference type="Pfam" id="PF00078"/>
    </source>
</evidence>
<feature type="domain" description="Reverse transcriptase" evidence="3">
    <location>
        <begin position="372"/>
        <end position="515"/>
    </location>
</feature>
<dbReference type="PANTHER" id="PTHR37984:SF5">
    <property type="entry name" value="PROTEIN NYNRIN-LIKE"/>
    <property type="match status" value="1"/>
</dbReference>
<evidence type="ECO:0000259" key="4">
    <source>
        <dbReference type="Pfam" id="PF17919"/>
    </source>
</evidence>
<evidence type="ECO:0000256" key="2">
    <source>
        <dbReference type="SAM" id="MobiDB-lite"/>
    </source>
</evidence>
<keyword evidence="1" id="KW-0511">Multifunctional enzyme</keyword>
<dbReference type="InterPro" id="IPR050951">
    <property type="entry name" value="Retrovirus_Pol_polyprotein"/>
</dbReference>
<dbReference type="InterPro" id="IPR000477">
    <property type="entry name" value="RT_dom"/>
</dbReference>
<dbReference type="EMBL" id="AM428572">
    <property type="protein sequence ID" value="CAN60330.1"/>
    <property type="molecule type" value="Genomic_DNA"/>
</dbReference>
<name>A5AK25_VITVI</name>
<dbReference type="Gene3D" id="3.30.70.270">
    <property type="match status" value="2"/>
</dbReference>
<dbReference type="PANTHER" id="PTHR37984">
    <property type="entry name" value="PROTEIN CBG26694"/>
    <property type="match status" value="1"/>
</dbReference>
<evidence type="ECO:0000256" key="1">
    <source>
        <dbReference type="ARBA" id="ARBA00023268"/>
    </source>
</evidence>
<evidence type="ECO:0008006" key="6">
    <source>
        <dbReference type="Google" id="ProtNLM"/>
    </source>
</evidence>
<dbReference type="GO" id="GO:0003824">
    <property type="term" value="F:catalytic activity"/>
    <property type="evidence" value="ECO:0007669"/>
    <property type="project" value="UniProtKB-KW"/>
</dbReference>
<organism evidence="5">
    <name type="scientific">Vitis vinifera</name>
    <name type="common">Grape</name>
    <dbReference type="NCBI Taxonomy" id="29760"/>
    <lineage>
        <taxon>Eukaryota</taxon>
        <taxon>Viridiplantae</taxon>
        <taxon>Streptophyta</taxon>
        <taxon>Embryophyta</taxon>
        <taxon>Tracheophyta</taxon>
        <taxon>Spermatophyta</taxon>
        <taxon>Magnoliopsida</taxon>
        <taxon>eudicotyledons</taxon>
        <taxon>Gunneridae</taxon>
        <taxon>Pentapetalae</taxon>
        <taxon>rosids</taxon>
        <taxon>Vitales</taxon>
        <taxon>Vitaceae</taxon>
        <taxon>Viteae</taxon>
        <taxon>Vitis</taxon>
    </lineage>
</organism>
<gene>
    <name evidence="5" type="ORF">VITISV_015028</name>
</gene>
<dbReference type="Gene3D" id="3.10.10.10">
    <property type="entry name" value="HIV Type 1 Reverse Transcriptase, subunit A, domain 1"/>
    <property type="match status" value="1"/>
</dbReference>
<reference evidence="5" key="1">
    <citation type="journal article" date="2007" name="PLoS ONE">
        <title>The first genome sequence of an elite grapevine cultivar (Pinot noir Vitis vinifera L.): coping with a highly heterozygous genome.</title>
        <authorList>
            <person name="Velasco R."/>
            <person name="Zharkikh A."/>
            <person name="Troggio M."/>
            <person name="Cartwright D.A."/>
            <person name="Cestaro A."/>
            <person name="Pruss D."/>
            <person name="Pindo M."/>
            <person name="FitzGerald L.M."/>
            <person name="Vezzulli S."/>
            <person name="Reid J."/>
            <person name="Malacarne G."/>
            <person name="Iliev D."/>
            <person name="Coppola G."/>
            <person name="Wardell B."/>
            <person name="Micheletti D."/>
            <person name="Macalma T."/>
            <person name="Facci M."/>
            <person name="Mitchell J.T."/>
            <person name="Perazzolli M."/>
            <person name="Eldredge G."/>
            <person name="Gatto P."/>
            <person name="Oyzerski R."/>
            <person name="Moretto M."/>
            <person name="Gutin N."/>
            <person name="Stefanini M."/>
            <person name="Chen Y."/>
            <person name="Segala C."/>
            <person name="Davenport C."/>
            <person name="Dematte L."/>
            <person name="Mraz A."/>
            <person name="Battilana J."/>
            <person name="Stormo K."/>
            <person name="Costa F."/>
            <person name="Tao Q."/>
            <person name="Si-Ammour A."/>
            <person name="Harkins T."/>
            <person name="Lackey A."/>
            <person name="Perbost C."/>
            <person name="Taillon B."/>
            <person name="Stella A."/>
            <person name="Solovyev V."/>
            <person name="Fawcett J.A."/>
            <person name="Sterck L."/>
            <person name="Vandepoele K."/>
            <person name="Grando S.M."/>
            <person name="Toppo S."/>
            <person name="Moser C."/>
            <person name="Lanchbury J."/>
            <person name="Bogden R."/>
            <person name="Skolnick M."/>
            <person name="Sgaramella V."/>
            <person name="Bhatnagar S.K."/>
            <person name="Fontana P."/>
            <person name="Gutin A."/>
            <person name="Van de Peer Y."/>
            <person name="Salamini F."/>
            <person name="Viola R."/>
        </authorList>
    </citation>
    <scope>NUCLEOTIDE SEQUENCE</scope>
</reference>
<dbReference type="InterPro" id="IPR043128">
    <property type="entry name" value="Rev_trsase/Diguanyl_cyclase"/>
</dbReference>
<dbReference type="SUPFAM" id="SSF56672">
    <property type="entry name" value="DNA/RNA polymerases"/>
    <property type="match status" value="1"/>
</dbReference>
<feature type="region of interest" description="Disordered" evidence="2">
    <location>
        <begin position="130"/>
        <end position="165"/>
    </location>
</feature>